<organism evidence="1">
    <name type="scientific">Rhizophora mucronata</name>
    <name type="common">Asiatic mangrove</name>
    <dbReference type="NCBI Taxonomy" id="61149"/>
    <lineage>
        <taxon>Eukaryota</taxon>
        <taxon>Viridiplantae</taxon>
        <taxon>Streptophyta</taxon>
        <taxon>Embryophyta</taxon>
        <taxon>Tracheophyta</taxon>
        <taxon>Spermatophyta</taxon>
        <taxon>Magnoliopsida</taxon>
        <taxon>eudicotyledons</taxon>
        <taxon>Gunneridae</taxon>
        <taxon>Pentapetalae</taxon>
        <taxon>rosids</taxon>
        <taxon>fabids</taxon>
        <taxon>Malpighiales</taxon>
        <taxon>Rhizophoraceae</taxon>
        <taxon>Rhizophora</taxon>
    </lineage>
</organism>
<protein>
    <submittedName>
        <fullName evidence="1">Uncharacterized protein</fullName>
    </submittedName>
</protein>
<dbReference type="AlphaFoldDB" id="A0A2P2LTP6"/>
<proteinExistence type="predicted"/>
<dbReference type="EMBL" id="GGEC01040829">
    <property type="protein sequence ID" value="MBX21313.1"/>
    <property type="molecule type" value="Transcribed_RNA"/>
</dbReference>
<accession>A0A2P2LTP6</accession>
<name>A0A2P2LTP6_RHIMU</name>
<reference evidence="1" key="1">
    <citation type="submission" date="2018-02" db="EMBL/GenBank/DDBJ databases">
        <title>Rhizophora mucronata_Transcriptome.</title>
        <authorList>
            <person name="Meera S.P."/>
            <person name="Sreeshan A."/>
            <person name="Augustine A."/>
        </authorList>
    </citation>
    <scope>NUCLEOTIDE SEQUENCE</scope>
    <source>
        <tissue evidence="1">Leaf</tissue>
    </source>
</reference>
<sequence length="43" mass="4822">MYLQFSINIKNVLAILRFSVNKSFAMLCFLTDLLHSSNVNGTG</sequence>
<evidence type="ECO:0000313" key="1">
    <source>
        <dbReference type="EMBL" id="MBX21313.1"/>
    </source>
</evidence>